<dbReference type="Gene3D" id="3.40.50.2000">
    <property type="entry name" value="Glycogen Phosphorylase B"/>
    <property type="match status" value="1"/>
</dbReference>
<dbReference type="EMBL" id="CSTD01000004">
    <property type="protein sequence ID" value="CPR12389.1"/>
    <property type="molecule type" value="Genomic_DNA"/>
</dbReference>
<feature type="region of interest" description="Disordered" evidence="1">
    <location>
        <begin position="60"/>
        <end position="86"/>
    </location>
</feature>
<name>A0A0U0WDX6_MYCBE</name>
<organism evidence="2 3">
    <name type="scientific">Mycobacterium bohemicum DSM 44277</name>
    <dbReference type="NCBI Taxonomy" id="1236609"/>
    <lineage>
        <taxon>Bacteria</taxon>
        <taxon>Bacillati</taxon>
        <taxon>Actinomycetota</taxon>
        <taxon>Actinomycetes</taxon>
        <taxon>Mycobacteriales</taxon>
        <taxon>Mycobacteriaceae</taxon>
        <taxon>Mycobacterium</taxon>
    </lineage>
</organism>
<protein>
    <submittedName>
        <fullName evidence="2">Glycosyltransferase</fullName>
    </submittedName>
</protein>
<accession>A0A0U0WDX6</accession>
<dbReference type="AlphaFoldDB" id="A0A0U0WDX6"/>
<dbReference type="Proteomes" id="UP000198875">
    <property type="component" value="Unassembled WGS sequence"/>
</dbReference>
<proteinExistence type="predicted"/>
<reference evidence="2 3" key="1">
    <citation type="submission" date="2015-03" db="EMBL/GenBank/DDBJ databases">
        <authorList>
            <person name="Murphy D."/>
        </authorList>
    </citation>
    <scope>NUCLEOTIDE SEQUENCE [LARGE SCALE GENOMIC DNA]</scope>
    <source>
        <strain evidence="2 3">DSM 44277</strain>
    </source>
</reference>
<evidence type="ECO:0000256" key="1">
    <source>
        <dbReference type="SAM" id="MobiDB-lite"/>
    </source>
</evidence>
<dbReference type="GO" id="GO:0016740">
    <property type="term" value="F:transferase activity"/>
    <property type="evidence" value="ECO:0007669"/>
    <property type="project" value="UniProtKB-KW"/>
</dbReference>
<evidence type="ECO:0000313" key="2">
    <source>
        <dbReference type="EMBL" id="CPR12389.1"/>
    </source>
</evidence>
<keyword evidence="2" id="KW-0808">Transferase</keyword>
<evidence type="ECO:0000313" key="3">
    <source>
        <dbReference type="Proteomes" id="UP000198875"/>
    </source>
</evidence>
<dbReference type="SUPFAM" id="SSF53756">
    <property type="entry name" value="UDP-Glycosyltransferase/glycogen phosphorylase"/>
    <property type="match status" value="1"/>
</dbReference>
<gene>
    <name evidence="2" type="ORF">BN971_03687</name>
</gene>
<sequence>MVLWLWLDQPTWAAALQRLGIGSGRPFSATTTDSLVADLRSILTPECAARAREVAARMTPAPESAASAADLVEGVAAGRRPGRQRG</sequence>